<evidence type="ECO:0000256" key="7">
    <source>
        <dbReference type="ARBA" id="ARBA00022840"/>
    </source>
</evidence>
<feature type="compositionally biased region" description="Acidic residues" evidence="10">
    <location>
        <begin position="553"/>
        <end position="562"/>
    </location>
</feature>
<dbReference type="GO" id="GO:0005524">
    <property type="term" value="F:ATP binding"/>
    <property type="evidence" value="ECO:0007669"/>
    <property type="project" value="UniProtKB-KW"/>
</dbReference>
<dbReference type="GO" id="GO:0004674">
    <property type="term" value="F:protein serine/threonine kinase activity"/>
    <property type="evidence" value="ECO:0007669"/>
    <property type="project" value="UniProtKB-KW"/>
</dbReference>
<reference evidence="12" key="1">
    <citation type="submission" date="2016-05" db="EMBL/GenBank/DDBJ databases">
        <authorList>
            <person name="Lavstsen T."/>
            <person name="Jespersen J.S."/>
        </authorList>
    </citation>
    <scope>NUCLEOTIDE SEQUENCE</scope>
    <source>
        <tissue evidence="12">Brain</tissue>
    </source>
</reference>
<dbReference type="InterPro" id="IPR000719">
    <property type="entry name" value="Prot_kinase_dom"/>
</dbReference>
<keyword evidence="4" id="KW-0808">Transferase</keyword>
<feature type="compositionally biased region" description="Polar residues" evidence="10">
    <location>
        <begin position="823"/>
        <end position="832"/>
    </location>
</feature>
<dbReference type="PANTHER" id="PTHR47907">
    <property type="entry name" value="PROTEIN KINASE DOMAIN-CONTAINING PROTEIN"/>
    <property type="match status" value="1"/>
</dbReference>
<reference evidence="12" key="2">
    <citation type="submission" date="2016-06" db="EMBL/GenBank/DDBJ databases">
        <title>The genome of a short-lived fish provides insights into sex chromosome evolution and the genetic control of aging.</title>
        <authorList>
            <person name="Reichwald K."/>
            <person name="Felder M."/>
            <person name="Petzold A."/>
            <person name="Koch P."/>
            <person name="Groth M."/>
            <person name="Platzer M."/>
        </authorList>
    </citation>
    <scope>NUCLEOTIDE SEQUENCE</scope>
    <source>
        <tissue evidence="12">Brain</tissue>
    </source>
</reference>
<keyword evidence="5" id="KW-0547">Nucleotide-binding</keyword>
<keyword evidence="2" id="KW-0723">Serine/threonine-protein kinase</keyword>
<feature type="compositionally biased region" description="Basic and acidic residues" evidence="10">
    <location>
        <begin position="742"/>
        <end position="751"/>
    </location>
</feature>
<keyword evidence="3" id="KW-0597">Phosphoprotein</keyword>
<evidence type="ECO:0000259" key="11">
    <source>
        <dbReference type="PROSITE" id="PS50011"/>
    </source>
</evidence>
<feature type="region of interest" description="Disordered" evidence="10">
    <location>
        <begin position="387"/>
        <end position="415"/>
    </location>
</feature>
<evidence type="ECO:0000313" key="12">
    <source>
        <dbReference type="EMBL" id="SBP72234.1"/>
    </source>
</evidence>
<name>A0A1A8BYB1_NOTKA</name>
<feature type="compositionally biased region" description="Low complexity" evidence="10">
    <location>
        <begin position="400"/>
        <end position="415"/>
    </location>
</feature>
<dbReference type="InterPro" id="IPR051744">
    <property type="entry name" value="AP2_assoc_SerThr_kinase"/>
</dbReference>
<dbReference type="FunFam" id="1.10.510.10:FF:000072">
    <property type="entry name" value="AP2 associated kinase 1"/>
    <property type="match status" value="1"/>
</dbReference>
<dbReference type="PROSITE" id="PS50011">
    <property type="entry name" value="PROTEIN_KINASE_DOM"/>
    <property type="match status" value="1"/>
</dbReference>
<dbReference type="InterPro" id="IPR011009">
    <property type="entry name" value="Kinase-like_dom_sf"/>
</dbReference>
<gene>
    <name evidence="12" type="primary">BMP2K</name>
</gene>
<evidence type="ECO:0000256" key="2">
    <source>
        <dbReference type="ARBA" id="ARBA00022527"/>
    </source>
</evidence>
<evidence type="ECO:0000256" key="8">
    <source>
        <dbReference type="ARBA" id="ARBA00047899"/>
    </source>
</evidence>
<feature type="compositionally biased region" description="Basic and acidic residues" evidence="10">
    <location>
        <begin position="591"/>
        <end position="603"/>
    </location>
</feature>
<dbReference type="PANTHER" id="PTHR47907:SF4">
    <property type="entry name" value="BMP-2-INDUCIBLE PROTEIN KINASE ISOFORM X1"/>
    <property type="match status" value="1"/>
</dbReference>
<sequence length="928" mass="101521">MKKFSRMPKSESGGLGGASGASSSSGVSSYYGKVFAVGRYQVTVEELIAEGGFSVVFLARTHSGVRCALKRMYVNNLPDLNVYKREITIMKELSGHKNVVRYLDSTISAVSDSVWEVLILMEFCKAGQVVKQMNQRLNVGFSEAEVLHIFCDTCEAVARLHQCKTPIIHRDLKVENILLNDQGHYVLCDFGSATNKVLMPHKDGVTTVEDEIKKYTTLSYRAPEMINLYAGKAITTKADIWALGCLLYKLCFFTLPFGESQVAICDGTFVVPDNSKFSLKLHCLIRYMLEPDQDKRPDIYQVSYFAFRLAGKDCPVLNLANCPIPTSLPEPLTASEVAAKKSMTKARITDSVGPTETSIAPRQRPKAANPNVLPLTNTVTPVKMSVSPAAVDSGQKASTPSPGQPSLQVQPSSQQHRVLQQLQPGDLRLQQLQQQQQAVQQQHTNAQQLQYLQYQQAVQQDLMQRQQMMMQPMYQQQPSLSITKPPPLEDLFGSAPFVANAGTGVMKSEQNTEVPEGPDAAKEAKPCRKSISKPGEESESDFESDPPSPKSSEEEEQEEEALNSEHGEDTEPENLGQRPLLMDSEEEDEEDKHSSDSDSDLSRVKSRSKKPRGATEAASRSPQGMSLITPPVSPSRATVLEDVDVFGAVPFLGGSSPVGPSESSDIFFKAPFRQVGHDQPAADDFDVFTKAPFSCNLSKSGKSSGDVPMGQTPPMSPDSIDVFGFSPFHPGPTEAPPTTSKSADDIFRSSFEDLATQQQRLKQRSLQKLSSRQRKTKQEVTAGGSNGKRHHGTPTGGRKSNKPTYRTPEKVRRHKKVSRRDSQSSNEFLSASDSKENISVDITVTEGKDKAAVDDPVLDPFGAKPFHPTESGKSWMGSHRSGDSRSMDDFGAVPFTELVIGSGPQQQQVVAPPVDLDPFGAAPFPSKP</sequence>
<dbReference type="AlphaFoldDB" id="A0A1A8BYB1"/>
<accession>A0A1A8BYB1</accession>
<dbReference type="SMART" id="SM00220">
    <property type="entry name" value="S_TKc"/>
    <property type="match status" value="1"/>
</dbReference>
<feature type="region of interest" description="Disordered" evidence="10">
    <location>
        <begin position="697"/>
        <end position="889"/>
    </location>
</feature>
<dbReference type="PROSITE" id="PS00108">
    <property type="entry name" value="PROTEIN_KINASE_ST"/>
    <property type="match status" value="1"/>
</dbReference>
<dbReference type="EC" id="2.7.11.1" evidence="1"/>
<feature type="domain" description="Protein kinase" evidence="11">
    <location>
        <begin position="42"/>
        <end position="307"/>
    </location>
</feature>
<evidence type="ECO:0000256" key="3">
    <source>
        <dbReference type="ARBA" id="ARBA00022553"/>
    </source>
</evidence>
<feature type="region of interest" description="Disordered" evidence="10">
    <location>
        <begin position="508"/>
        <end position="633"/>
    </location>
</feature>
<dbReference type="Pfam" id="PF15282">
    <property type="entry name" value="BMP2K_C"/>
    <property type="match status" value="2"/>
</dbReference>
<protein>
    <recommendedName>
        <fullName evidence="1">non-specific serine/threonine protein kinase</fullName>
        <ecNumber evidence="1">2.7.11.1</ecNumber>
    </recommendedName>
</protein>
<dbReference type="CDD" id="cd14037">
    <property type="entry name" value="STKc_NAK_like"/>
    <property type="match status" value="1"/>
</dbReference>
<dbReference type="SUPFAM" id="SSF56112">
    <property type="entry name" value="Protein kinase-like (PK-like)"/>
    <property type="match status" value="1"/>
</dbReference>
<keyword evidence="6 12" id="KW-0418">Kinase</keyword>
<proteinExistence type="predicted"/>
<evidence type="ECO:0000256" key="4">
    <source>
        <dbReference type="ARBA" id="ARBA00022679"/>
    </source>
</evidence>
<feature type="region of interest" description="Disordered" evidence="10">
    <location>
        <begin position="903"/>
        <end position="928"/>
    </location>
</feature>
<evidence type="ECO:0000256" key="1">
    <source>
        <dbReference type="ARBA" id="ARBA00012513"/>
    </source>
</evidence>
<dbReference type="EMBL" id="HADZ01008293">
    <property type="protein sequence ID" value="SBP72234.1"/>
    <property type="molecule type" value="Transcribed_RNA"/>
</dbReference>
<dbReference type="Pfam" id="PF00069">
    <property type="entry name" value="Pkinase"/>
    <property type="match status" value="1"/>
</dbReference>
<feature type="region of interest" description="Disordered" evidence="10">
    <location>
        <begin position="346"/>
        <end position="372"/>
    </location>
</feature>
<evidence type="ECO:0000256" key="6">
    <source>
        <dbReference type="ARBA" id="ARBA00022777"/>
    </source>
</evidence>
<keyword evidence="7" id="KW-0067">ATP-binding</keyword>
<evidence type="ECO:0000256" key="5">
    <source>
        <dbReference type="ARBA" id="ARBA00022741"/>
    </source>
</evidence>
<dbReference type="Gene3D" id="1.10.510.10">
    <property type="entry name" value="Transferase(Phosphotransferase) domain 1"/>
    <property type="match status" value="1"/>
</dbReference>
<feature type="compositionally biased region" description="Basic residues" evidence="10">
    <location>
        <begin position="761"/>
        <end position="775"/>
    </location>
</feature>
<evidence type="ECO:0000256" key="9">
    <source>
        <dbReference type="ARBA" id="ARBA00048679"/>
    </source>
</evidence>
<comment type="catalytic activity">
    <reaction evidence="8">
        <text>L-threonyl-[protein] + ATP = O-phospho-L-threonyl-[protein] + ADP + H(+)</text>
        <dbReference type="Rhea" id="RHEA:46608"/>
        <dbReference type="Rhea" id="RHEA-COMP:11060"/>
        <dbReference type="Rhea" id="RHEA-COMP:11605"/>
        <dbReference type="ChEBI" id="CHEBI:15378"/>
        <dbReference type="ChEBI" id="CHEBI:30013"/>
        <dbReference type="ChEBI" id="CHEBI:30616"/>
        <dbReference type="ChEBI" id="CHEBI:61977"/>
        <dbReference type="ChEBI" id="CHEBI:456216"/>
        <dbReference type="EC" id="2.7.11.1"/>
    </reaction>
</comment>
<dbReference type="InterPro" id="IPR028182">
    <property type="entry name" value="BMP2K_C"/>
</dbReference>
<evidence type="ECO:0000256" key="10">
    <source>
        <dbReference type="SAM" id="MobiDB-lite"/>
    </source>
</evidence>
<dbReference type="InterPro" id="IPR008271">
    <property type="entry name" value="Ser/Thr_kinase_AS"/>
</dbReference>
<feature type="compositionally biased region" description="Low complexity" evidence="10">
    <location>
        <begin position="904"/>
        <end position="914"/>
    </location>
</feature>
<comment type="catalytic activity">
    <reaction evidence="9">
        <text>L-seryl-[protein] + ATP = O-phospho-L-seryl-[protein] + ADP + H(+)</text>
        <dbReference type="Rhea" id="RHEA:17989"/>
        <dbReference type="Rhea" id="RHEA-COMP:9863"/>
        <dbReference type="Rhea" id="RHEA-COMP:11604"/>
        <dbReference type="ChEBI" id="CHEBI:15378"/>
        <dbReference type="ChEBI" id="CHEBI:29999"/>
        <dbReference type="ChEBI" id="CHEBI:30616"/>
        <dbReference type="ChEBI" id="CHEBI:83421"/>
        <dbReference type="ChEBI" id="CHEBI:456216"/>
        <dbReference type="EC" id="2.7.11.1"/>
    </reaction>
</comment>
<feature type="region of interest" description="Disordered" evidence="10">
    <location>
        <begin position="1"/>
        <end position="26"/>
    </location>
</feature>
<organism evidence="12">
    <name type="scientific">Nothobranchius kadleci</name>
    <name type="common">African annual killifish</name>
    <dbReference type="NCBI Taxonomy" id="1051664"/>
    <lineage>
        <taxon>Eukaryota</taxon>
        <taxon>Metazoa</taxon>
        <taxon>Chordata</taxon>
        <taxon>Craniata</taxon>
        <taxon>Vertebrata</taxon>
        <taxon>Euteleostomi</taxon>
        <taxon>Actinopterygii</taxon>
        <taxon>Neopterygii</taxon>
        <taxon>Teleostei</taxon>
        <taxon>Neoteleostei</taxon>
        <taxon>Acanthomorphata</taxon>
        <taxon>Ovalentaria</taxon>
        <taxon>Atherinomorphae</taxon>
        <taxon>Cyprinodontiformes</taxon>
        <taxon>Nothobranchiidae</taxon>
        <taxon>Nothobranchius</taxon>
    </lineage>
</organism>